<gene>
    <name evidence="2" type="ORF">PNU63_10170</name>
</gene>
<reference evidence="2" key="1">
    <citation type="submission" date="2023-01" db="EMBL/GenBank/DDBJ databases">
        <title>Human gut microbiome strain richness.</title>
        <authorList>
            <person name="Chen-Liaw A."/>
        </authorList>
    </citation>
    <scope>NUCLEOTIDE SEQUENCE</scope>
    <source>
        <strain evidence="2">1001217st1_A9_1001217B_191108</strain>
    </source>
</reference>
<dbReference type="AlphaFoldDB" id="A0AB35J4F5"/>
<keyword evidence="2" id="KW-0808">Transferase</keyword>
<feature type="domain" description="Polysaccharide pyruvyl transferase" evidence="1">
    <location>
        <begin position="14"/>
        <end position="313"/>
    </location>
</feature>
<evidence type="ECO:0000313" key="3">
    <source>
        <dbReference type="Proteomes" id="UP001211731"/>
    </source>
</evidence>
<proteinExistence type="predicted"/>
<name>A0AB35J4F5_MEDGN</name>
<dbReference type="InterPro" id="IPR007345">
    <property type="entry name" value="Polysacch_pyruvyl_Trfase"/>
</dbReference>
<sequence length="378" mass="44308">MKKVAIVNRTNLKNYGSVLQCCALCGAVESLGYEVEIIWETGNLSENYDFRLNKILITGIKLLTHPKLFKATFSSVKYVQQHVISEKTIKFFDSFVENNIRRVFYPSKMMRPKKIGQKYDKFICGSDQVWCTTSLYVDPLMYLRFAPKKKRIAYAPSLGRDYIPKYNKRQIRKYITEIPFVSVRESVGKRLIAELTGRNVPVVLDPTLLVERAFWDSRKALLEESEEYILCYFLSTPTMKTQNKILNFLRGQRKKVVALNSRLEYLEKEIEVIYPDCGPSEFIAYVENAESVLTDSYHGMLFCIIYHKTFWSIKREYGEYDQSSRQLSILSMLNLKERYCDTEDLLIQKNIDYIKVEEILNKERIKSLKYLRGALEND</sequence>
<accession>A0AB35J4F5</accession>
<dbReference type="GO" id="GO:0016740">
    <property type="term" value="F:transferase activity"/>
    <property type="evidence" value="ECO:0007669"/>
    <property type="project" value="UniProtKB-KW"/>
</dbReference>
<organism evidence="2 3">
    <name type="scientific">Mediterraneibacter gnavus</name>
    <name type="common">Ruminococcus gnavus</name>
    <dbReference type="NCBI Taxonomy" id="33038"/>
    <lineage>
        <taxon>Bacteria</taxon>
        <taxon>Bacillati</taxon>
        <taxon>Bacillota</taxon>
        <taxon>Clostridia</taxon>
        <taxon>Lachnospirales</taxon>
        <taxon>Lachnospiraceae</taxon>
        <taxon>Mediterraneibacter</taxon>
    </lineage>
</organism>
<dbReference type="Proteomes" id="UP001211731">
    <property type="component" value="Unassembled WGS sequence"/>
</dbReference>
<dbReference type="RefSeq" id="WP_272107172.1">
    <property type="nucleotide sequence ID" value="NZ_BAABXJ010000001.1"/>
</dbReference>
<dbReference type="Pfam" id="PF04230">
    <property type="entry name" value="PS_pyruv_trans"/>
    <property type="match status" value="1"/>
</dbReference>
<comment type="caution">
    <text evidence="2">The sequence shown here is derived from an EMBL/GenBank/DDBJ whole genome shotgun (WGS) entry which is preliminary data.</text>
</comment>
<evidence type="ECO:0000313" key="2">
    <source>
        <dbReference type="EMBL" id="MDB8739125.1"/>
    </source>
</evidence>
<protein>
    <submittedName>
        <fullName evidence="2">Polysaccharide pyruvyl transferase family protein</fullName>
    </submittedName>
</protein>
<evidence type="ECO:0000259" key="1">
    <source>
        <dbReference type="Pfam" id="PF04230"/>
    </source>
</evidence>
<dbReference type="EMBL" id="JAQMLR010000009">
    <property type="protein sequence ID" value="MDB8739125.1"/>
    <property type="molecule type" value="Genomic_DNA"/>
</dbReference>